<feature type="domain" description="B12-dependent ribonucleotide reductase insertion" evidence="13">
    <location>
        <begin position="120"/>
        <end position="197"/>
    </location>
</feature>
<feature type="domain" description="Ribonucleotide reductase large subunit C-terminal" evidence="11">
    <location>
        <begin position="428"/>
        <end position="556"/>
    </location>
</feature>
<evidence type="ECO:0000256" key="9">
    <source>
        <dbReference type="ARBA" id="ARBA00023285"/>
    </source>
</evidence>
<dbReference type="Pfam" id="PF17975">
    <property type="entry name" value="RNR_Alpha"/>
    <property type="match status" value="1"/>
</dbReference>
<comment type="caution">
    <text evidence="14">The sequence shown here is derived from an EMBL/GenBank/DDBJ whole genome shotgun (WGS) entry which is preliminary data.</text>
</comment>
<evidence type="ECO:0000256" key="6">
    <source>
        <dbReference type="ARBA" id="ARBA00023002"/>
    </source>
</evidence>
<keyword evidence="6" id="KW-0560">Oxidoreductase</keyword>
<keyword evidence="8" id="KW-0676">Redox-active center</keyword>
<dbReference type="SUPFAM" id="SSF51998">
    <property type="entry name" value="PFL-like glycyl radical enzymes"/>
    <property type="match status" value="1"/>
</dbReference>
<sequence length="615" mass="70339">MEKEQWFETVERVVTGTYTMQKTWIENHRLGWDDEMAQRSAQEMYNRIYNFKFLPPGRGLWSMGSNLTLKKHLYASLNNCAFVSTSEMVNNPVKPFVFMMDSLMLGVGVGFDTEGAGKVTIKKIDHTLETETYVIPDSREGWVVSLEKLLNAYFINGKKVEFDYSLIRGKGLPIKGFGGISSGPDPLINLHSQISEIFDRMADQAITIRNIVDVMNLISVCVIAGNVHRSSQICFGYPESNEFLDLKDYQKNPDRAMHGWSSNNSIFANLGMDYTKVCERITNNGEPGIAWLKNMQEYGRMNGTKDYKDHRAKGGNPCLEQTLEPYELCCLVETFPNNHDDLQDYLRTLKFAYLYAKTVTLGKTHWPETNRVLLRNRRIGCSMSGIAQFVSNNGLPVLKEWMEKGYGIIQEYDKTYSDWFAIPRSIKTTSIKPSGSVSLLAGATPGIHYPESNYYIRRVRVAKNSNLLKPLIEAGYHVEPSVTESEVMVVEFPIKIGDKIRTITDVSMWEQLNMASFAQRYWADNQVSCTVTFDPFTEGNQIKQALNIYQYQLKGISFLPKITNKSYYKQLPYETITKETYEKMIENITEINFSKKGIMEDMEIEKFCDGDSCQI</sequence>
<evidence type="ECO:0000256" key="10">
    <source>
        <dbReference type="ARBA" id="ARBA00048987"/>
    </source>
</evidence>
<gene>
    <name evidence="14" type="ORF">M0812_10602</name>
    <name evidence="15" type="ORF">M0813_14051</name>
</gene>
<evidence type="ECO:0000256" key="2">
    <source>
        <dbReference type="ARBA" id="ARBA00005654"/>
    </source>
</evidence>
<evidence type="ECO:0000313" key="17">
    <source>
        <dbReference type="Proteomes" id="UP001150062"/>
    </source>
</evidence>
<evidence type="ECO:0000256" key="1">
    <source>
        <dbReference type="ARBA" id="ARBA00001922"/>
    </source>
</evidence>
<evidence type="ECO:0000313" key="14">
    <source>
        <dbReference type="EMBL" id="KAJ3444741.1"/>
    </source>
</evidence>
<evidence type="ECO:0000256" key="7">
    <source>
        <dbReference type="ARBA" id="ARBA00023157"/>
    </source>
</evidence>
<keyword evidence="17" id="KW-1185">Reference proteome</keyword>
<dbReference type="GO" id="GO:0008998">
    <property type="term" value="F:ribonucleoside-triphosphate reductase (thioredoxin) activity"/>
    <property type="evidence" value="ECO:0007669"/>
    <property type="project" value="UniProtKB-EC"/>
</dbReference>
<feature type="domain" description="Ribonucleotide reductase alpha-helical" evidence="12">
    <location>
        <begin position="2"/>
        <end position="65"/>
    </location>
</feature>
<protein>
    <recommendedName>
        <fullName evidence="3">ribonucleoside-triphosphate reductase (thioredoxin)</fullName>
        <ecNumber evidence="3">1.17.4.2</ecNumber>
    </recommendedName>
</protein>
<evidence type="ECO:0000256" key="4">
    <source>
        <dbReference type="ARBA" id="ARBA00022628"/>
    </source>
</evidence>
<dbReference type="Proteomes" id="UP001146793">
    <property type="component" value="Unassembled WGS sequence"/>
</dbReference>
<comment type="cofactor">
    <cofactor evidence="1">
        <name>adenosylcob(III)alamin</name>
        <dbReference type="ChEBI" id="CHEBI:18408"/>
    </cofactor>
</comment>
<evidence type="ECO:0000313" key="16">
    <source>
        <dbReference type="Proteomes" id="UP001146793"/>
    </source>
</evidence>
<dbReference type="InterPro" id="IPR000788">
    <property type="entry name" value="RNR_lg_C"/>
</dbReference>
<evidence type="ECO:0000256" key="3">
    <source>
        <dbReference type="ARBA" id="ARBA00012275"/>
    </source>
</evidence>
<dbReference type="GO" id="GO:0031419">
    <property type="term" value="F:cobalamin binding"/>
    <property type="evidence" value="ECO:0007669"/>
    <property type="project" value="UniProtKB-KW"/>
</dbReference>
<evidence type="ECO:0000256" key="5">
    <source>
        <dbReference type="ARBA" id="ARBA00022705"/>
    </source>
</evidence>
<name>A0AAV7ZUF6_9EUKA</name>
<comment type="catalytic activity">
    <reaction evidence="10">
        <text>a 2'-deoxyribonucleoside 5'-triphosphate + [thioredoxin]-disulfide + H2O = a ribonucleoside 5'-triphosphate + [thioredoxin]-dithiol</text>
        <dbReference type="Rhea" id="RHEA:12701"/>
        <dbReference type="Rhea" id="RHEA-COMP:10698"/>
        <dbReference type="Rhea" id="RHEA-COMP:10700"/>
        <dbReference type="ChEBI" id="CHEBI:15377"/>
        <dbReference type="ChEBI" id="CHEBI:29950"/>
        <dbReference type="ChEBI" id="CHEBI:50058"/>
        <dbReference type="ChEBI" id="CHEBI:61557"/>
        <dbReference type="ChEBI" id="CHEBI:61560"/>
        <dbReference type="EC" id="1.17.4.2"/>
    </reaction>
</comment>
<keyword evidence="9" id="KW-0170">Cobalt</keyword>
<dbReference type="EMBL" id="JANTQA010000023">
    <property type="protein sequence ID" value="KAJ3444741.1"/>
    <property type="molecule type" value="Genomic_DNA"/>
</dbReference>
<dbReference type="Proteomes" id="UP001150062">
    <property type="component" value="Unassembled WGS sequence"/>
</dbReference>
<dbReference type="InterPro" id="IPR050862">
    <property type="entry name" value="RdRp_reductase_class-2"/>
</dbReference>
<dbReference type="EMBL" id="JAOAOG010000042">
    <property type="protein sequence ID" value="KAJ6252525.1"/>
    <property type="molecule type" value="Genomic_DNA"/>
</dbReference>
<dbReference type="Pfam" id="PF21995">
    <property type="entry name" value="RNR-II_ins_dom"/>
    <property type="match status" value="1"/>
</dbReference>
<dbReference type="GO" id="GO:0006260">
    <property type="term" value="P:DNA replication"/>
    <property type="evidence" value="ECO:0007669"/>
    <property type="project" value="UniProtKB-KW"/>
</dbReference>
<evidence type="ECO:0000259" key="12">
    <source>
        <dbReference type="Pfam" id="PF17975"/>
    </source>
</evidence>
<keyword evidence="5" id="KW-0235">DNA replication</keyword>
<accession>A0AAV7ZUF6</accession>
<proteinExistence type="inferred from homology"/>
<reference evidence="14" key="2">
    <citation type="submission" date="2022-08" db="EMBL/GenBank/DDBJ databases">
        <title>Novel sulphate-reducing endosymbionts in the free-living metamonad Anaeramoeba.</title>
        <authorList>
            <person name="Jerlstrom-Hultqvist J."/>
            <person name="Cepicka I."/>
            <person name="Gallot-Lavallee L."/>
            <person name="Salas-Leiva D."/>
            <person name="Curtis B.A."/>
            <person name="Zahonova K."/>
            <person name="Pipaliya S."/>
            <person name="Dacks J."/>
            <person name="Roger A.J."/>
        </authorList>
    </citation>
    <scope>NUCLEOTIDE SEQUENCE</scope>
    <source>
        <strain evidence="14">Busselton2</strain>
    </source>
</reference>
<dbReference type="GO" id="GO:0004748">
    <property type="term" value="F:ribonucleoside-diphosphate reductase activity, thioredoxin disulfide as acceptor"/>
    <property type="evidence" value="ECO:0007669"/>
    <property type="project" value="TreeGrafter"/>
</dbReference>
<reference evidence="15" key="1">
    <citation type="submission" date="2022-08" db="EMBL/GenBank/DDBJ databases">
        <title>Novel sulfate-reducing endosymbionts in the free-living metamonad Anaeramoeba.</title>
        <authorList>
            <person name="Jerlstrom-Hultqvist J."/>
            <person name="Cepicka I."/>
            <person name="Gallot-Lavallee L."/>
            <person name="Salas-Leiva D."/>
            <person name="Curtis B.A."/>
            <person name="Zahonova K."/>
            <person name="Pipaliya S."/>
            <person name="Dacks J."/>
            <person name="Roger A.J."/>
        </authorList>
    </citation>
    <scope>NUCLEOTIDE SEQUENCE</scope>
    <source>
        <strain evidence="15">Schooner1</strain>
    </source>
</reference>
<keyword evidence="4" id="KW-0846">Cobalamin</keyword>
<dbReference type="PANTHER" id="PTHR43371:SF1">
    <property type="entry name" value="RIBONUCLEOSIDE-DIPHOSPHATE REDUCTASE"/>
    <property type="match status" value="1"/>
</dbReference>
<organism evidence="14 16">
    <name type="scientific">Anaeramoeba flamelloides</name>
    <dbReference type="NCBI Taxonomy" id="1746091"/>
    <lineage>
        <taxon>Eukaryota</taxon>
        <taxon>Metamonada</taxon>
        <taxon>Anaeramoebidae</taxon>
        <taxon>Anaeramoeba</taxon>
    </lineage>
</organism>
<evidence type="ECO:0000313" key="15">
    <source>
        <dbReference type="EMBL" id="KAJ6252525.1"/>
    </source>
</evidence>
<dbReference type="Gene3D" id="3.20.70.20">
    <property type="match status" value="3"/>
</dbReference>
<dbReference type="AlphaFoldDB" id="A0AAV7ZUF6"/>
<comment type="similarity">
    <text evidence="2">Belongs to the class II ribonucleoside-triphosphate reductase family.</text>
</comment>
<dbReference type="Pfam" id="PF02867">
    <property type="entry name" value="Ribonuc_red_lgC"/>
    <property type="match status" value="1"/>
</dbReference>
<dbReference type="InterPro" id="IPR040763">
    <property type="entry name" value="RNR_alpha_hel"/>
</dbReference>
<evidence type="ECO:0000259" key="13">
    <source>
        <dbReference type="Pfam" id="PF21995"/>
    </source>
</evidence>
<dbReference type="EC" id="1.17.4.2" evidence="3"/>
<dbReference type="InterPro" id="IPR054158">
    <property type="entry name" value="RNR-II_ins_dom"/>
</dbReference>
<dbReference type="PANTHER" id="PTHR43371">
    <property type="entry name" value="VITAMIN B12-DEPENDENT RIBONUCLEOTIDE REDUCTASE"/>
    <property type="match status" value="1"/>
</dbReference>
<evidence type="ECO:0000256" key="8">
    <source>
        <dbReference type="ARBA" id="ARBA00023284"/>
    </source>
</evidence>
<keyword evidence="7" id="KW-1015">Disulfide bond</keyword>
<evidence type="ECO:0000259" key="11">
    <source>
        <dbReference type="Pfam" id="PF02867"/>
    </source>
</evidence>